<evidence type="ECO:0000313" key="7">
    <source>
        <dbReference type="Proteomes" id="UP000288079"/>
    </source>
</evidence>
<evidence type="ECO:0000259" key="5">
    <source>
        <dbReference type="PROSITE" id="PS01124"/>
    </source>
</evidence>
<keyword evidence="4" id="KW-0472">Membrane</keyword>
<keyword evidence="7" id="KW-1185">Reference proteome</keyword>
<dbReference type="InterPro" id="IPR010499">
    <property type="entry name" value="AraC_E-bd"/>
</dbReference>
<keyword evidence="4" id="KW-0812">Transmembrane</keyword>
<dbReference type="GO" id="GO:0003700">
    <property type="term" value="F:DNA-binding transcription factor activity"/>
    <property type="evidence" value="ECO:0007669"/>
    <property type="project" value="InterPro"/>
</dbReference>
<dbReference type="InterPro" id="IPR011256">
    <property type="entry name" value="Reg_factor_effector_dom_sf"/>
</dbReference>
<protein>
    <submittedName>
        <fullName evidence="6">AraC family transcriptional regulator</fullName>
    </submittedName>
</protein>
<dbReference type="Proteomes" id="UP000288079">
    <property type="component" value="Unassembled WGS sequence"/>
</dbReference>
<name>A0A401LYC3_9BACE</name>
<dbReference type="InterPro" id="IPR029442">
    <property type="entry name" value="GyrI-like"/>
</dbReference>
<keyword evidence="3" id="KW-0804">Transcription</keyword>
<feature type="domain" description="HTH araC/xylS-type" evidence="5">
    <location>
        <begin position="57"/>
        <end position="155"/>
    </location>
</feature>
<keyword evidence="4" id="KW-1133">Transmembrane helix</keyword>
<comment type="caution">
    <text evidence="6">The sequence shown here is derived from an EMBL/GenBank/DDBJ whole genome shotgun (WGS) entry which is preliminary data.</text>
</comment>
<keyword evidence="1" id="KW-0805">Transcription regulation</keyword>
<dbReference type="InterPro" id="IPR018062">
    <property type="entry name" value="HTH_AraC-typ_CS"/>
</dbReference>
<sequence length="309" mass="36138">MLKYYVELIRRNSFVLGKVLNLAGMDNVSLIQIAYFCSQRMHNMLDSTKIIHKQKVNQIIDYINANLHRPLQLAIIANEVNISQRQLLRIMRSALNESLYAYTSRQRIENAILYMQTEELSLTELSEMVGYDSSQAFSKAFKKQMGISPNVYIKRLRLQLEQNIERNSKVKKHLQSEIYSFEGLNLIYIRIIGRYGEENSWSKLMIYLKENQILSDNTRFIGLSFDDPNVTNIGQCRFYACASVKKRITPTRDLGTIQLQAGKYAVYTLKGDYSEFYITIYLSMLNILYVMVCLLKNIFIILRRILKNR</sequence>
<keyword evidence="2" id="KW-0238">DNA-binding</keyword>
<evidence type="ECO:0000256" key="1">
    <source>
        <dbReference type="ARBA" id="ARBA00023015"/>
    </source>
</evidence>
<dbReference type="AlphaFoldDB" id="A0A401LYC3"/>
<dbReference type="SMART" id="SM00342">
    <property type="entry name" value="HTH_ARAC"/>
    <property type="match status" value="1"/>
</dbReference>
<dbReference type="PANTHER" id="PTHR40055">
    <property type="entry name" value="TRANSCRIPTIONAL REGULATOR YGIV-RELATED"/>
    <property type="match status" value="1"/>
</dbReference>
<organism evidence="6 7">
    <name type="scientific">Bacteroides faecalis</name>
    <dbReference type="NCBI Taxonomy" id="2447885"/>
    <lineage>
        <taxon>Bacteria</taxon>
        <taxon>Pseudomonadati</taxon>
        <taxon>Bacteroidota</taxon>
        <taxon>Bacteroidia</taxon>
        <taxon>Bacteroidales</taxon>
        <taxon>Bacteroidaceae</taxon>
        <taxon>Bacteroides</taxon>
    </lineage>
</organism>
<dbReference type="EMBL" id="BHWB01000011">
    <property type="protein sequence ID" value="GCB36464.1"/>
    <property type="molecule type" value="Genomic_DNA"/>
</dbReference>
<dbReference type="InterPro" id="IPR009057">
    <property type="entry name" value="Homeodomain-like_sf"/>
</dbReference>
<feature type="transmembrane region" description="Helical" evidence="4">
    <location>
        <begin position="276"/>
        <end position="302"/>
    </location>
</feature>
<reference evidence="6 7" key="1">
    <citation type="submission" date="2018-10" db="EMBL/GenBank/DDBJ databases">
        <title>Draft Genome Sequence of Bacteroides sp. KCTC 15687.</title>
        <authorList>
            <person name="Yu S.Y."/>
            <person name="Kim J.S."/>
            <person name="Oh B.S."/>
            <person name="Park S.H."/>
            <person name="Kang S.W."/>
            <person name="Park J.E."/>
            <person name="Choi S.H."/>
            <person name="Han K.I."/>
            <person name="Lee K.C."/>
            <person name="Eom M.K."/>
            <person name="Suh M.K."/>
            <person name="Lee D.H."/>
            <person name="Yoon H."/>
            <person name="Kim B."/>
            <person name="Yang S.J."/>
            <person name="Lee J.S."/>
            <person name="Lee J.H."/>
        </authorList>
    </citation>
    <scope>NUCLEOTIDE SEQUENCE [LARGE SCALE GENOMIC DNA]</scope>
    <source>
        <strain evidence="6 7">KCTC 15687</strain>
    </source>
</reference>
<dbReference type="SUPFAM" id="SSF46689">
    <property type="entry name" value="Homeodomain-like"/>
    <property type="match status" value="2"/>
</dbReference>
<evidence type="ECO:0000256" key="4">
    <source>
        <dbReference type="SAM" id="Phobius"/>
    </source>
</evidence>
<dbReference type="SMART" id="SM00871">
    <property type="entry name" value="AraC_E_bind"/>
    <property type="match status" value="1"/>
</dbReference>
<dbReference type="GO" id="GO:0043565">
    <property type="term" value="F:sequence-specific DNA binding"/>
    <property type="evidence" value="ECO:0007669"/>
    <property type="project" value="InterPro"/>
</dbReference>
<dbReference type="InterPro" id="IPR018060">
    <property type="entry name" value="HTH_AraC"/>
</dbReference>
<evidence type="ECO:0000313" key="6">
    <source>
        <dbReference type="EMBL" id="GCB36464.1"/>
    </source>
</evidence>
<dbReference type="InterPro" id="IPR050908">
    <property type="entry name" value="SmbC-like"/>
</dbReference>
<gene>
    <name evidence="6" type="ORF">KGMB02408_34090</name>
</gene>
<dbReference type="SUPFAM" id="SSF55136">
    <property type="entry name" value="Probable bacterial effector-binding domain"/>
    <property type="match status" value="1"/>
</dbReference>
<dbReference type="PRINTS" id="PR00032">
    <property type="entry name" value="HTHARAC"/>
</dbReference>
<dbReference type="Gene3D" id="3.20.80.10">
    <property type="entry name" value="Regulatory factor, effector binding domain"/>
    <property type="match status" value="1"/>
</dbReference>
<dbReference type="PANTHER" id="PTHR40055:SF1">
    <property type="entry name" value="TRANSCRIPTIONAL REGULATOR YGIV-RELATED"/>
    <property type="match status" value="1"/>
</dbReference>
<dbReference type="Gene3D" id="1.10.10.60">
    <property type="entry name" value="Homeodomain-like"/>
    <property type="match status" value="2"/>
</dbReference>
<dbReference type="Pfam" id="PF06445">
    <property type="entry name" value="GyrI-like"/>
    <property type="match status" value="1"/>
</dbReference>
<dbReference type="PROSITE" id="PS01124">
    <property type="entry name" value="HTH_ARAC_FAMILY_2"/>
    <property type="match status" value="1"/>
</dbReference>
<evidence type="ECO:0000256" key="3">
    <source>
        <dbReference type="ARBA" id="ARBA00023163"/>
    </source>
</evidence>
<dbReference type="PROSITE" id="PS00041">
    <property type="entry name" value="HTH_ARAC_FAMILY_1"/>
    <property type="match status" value="1"/>
</dbReference>
<accession>A0A401LYC3</accession>
<proteinExistence type="predicted"/>
<dbReference type="InterPro" id="IPR020449">
    <property type="entry name" value="Tscrpt_reg_AraC-type_HTH"/>
</dbReference>
<dbReference type="Pfam" id="PF12833">
    <property type="entry name" value="HTH_18"/>
    <property type="match status" value="1"/>
</dbReference>
<evidence type="ECO:0000256" key="2">
    <source>
        <dbReference type="ARBA" id="ARBA00023125"/>
    </source>
</evidence>